<dbReference type="GO" id="GO:0000160">
    <property type="term" value="P:phosphorelay signal transduction system"/>
    <property type="evidence" value="ECO:0007669"/>
    <property type="project" value="UniProtKB-KW"/>
</dbReference>
<dbReference type="KEGG" id="rjg:CCGE525_23795"/>
<keyword evidence="2" id="KW-0067">ATP-binding</keyword>
<dbReference type="PROSITE" id="PS50045">
    <property type="entry name" value="SIGMA54_INTERACT_4"/>
    <property type="match status" value="1"/>
</dbReference>
<keyword evidence="4" id="KW-0805">Transcription regulation</keyword>
<dbReference type="Gene3D" id="3.30.450.40">
    <property type="match status" value="1"/>
</dbReference>
<dbReference type="GO" id="GO:0005524">
    <property type="term" value="F:ATP binding"/>
    <property type="evidence" value="ECO:0007669"/>
    <property type="project" value="UniProtKB-KW"/>
</dbReference>
<name>A0A387FU07_9HYPH</name>
<dbReference type="Proteomes" id="UP000282195">
    <property type="component" value="Plasmid pRCCGE525c"/>
</dbReference>
<dbReference type="FunFam" id="3.40.50.300:FF:000006">
    <property type="entry name" value="DNA-binding transcriptional regulator NtrC"/>
    <property type="match status" value="1"/>
</dbReference>
<dbReference type="SMART" id="SM00382">
    <property type="entry name" value="AAA"/>
    <property type="match status" value="1"/>
</dbReference>
<dbReference type="InterPro" id="IPR025944">
    <property type="entry name" value="Sigma_54_int_dom_CS"/>
</dbReference>
<dbReference type="InterPro" id="IPR009057">
    <property type="entry name" value="Homeodomain-like_sf"/>
</dbReference>
<dbReference type="InterPro" id="IPR003018">
    <property type="entry name" value="GAF"/>
</dbReference>
<feature type="coiled-coil region" evidence="8">
    <location>
        <begin position="199"/>
        <end position="230"/>
    </location>
</feature>
<dbReference type="InterPro" id="IPR003593">
    <property type="entry name" value="AAA+_ATPase"/>
</dbReference>
<dbReference type="InterPro" id="IPR058031">
    <property type="entry name" value="AAA_lid_NorR"/>
</dbReference>
<dbReference type="AlphaFoldDB" id="A0A387FU07"/>
<dbReference type="SUPFAM" id="SSF52540">
    <property type="entry name" value="P-loop containing nucleoside triphosphate hydrolases"/>
    <property type="match status" value="1"/>
</dbReference>
<dbReference type="Pfam" id="PF00158">
    <property type="entry name" value="Sigma54_activat"/>
    <property type="match status" value="1"/>
</dbReference>
<dbReference type="PROSITE" id="PS00688">
    <property type="entry name" value="SIGMA54_INTERACT_3"/>
    <property type="match status" value="1"/>
</dbReference>
<dbReference type="Gene3D" id="1.10.10.60">
    <property type="entry name" value="Homeodomain-like"/>
    <property type="match status" value="1"/>
</dbReference>
<organism evidence="10 11">
    <name type="scientific">Rhizobium jaguaris</name>
    <dbReference type="NCBI Taxonomy" id="1312183"/>
    <lineage>
        <taxon>Bacteria</taxon>
        <taxon>Pseudomonadati</taxon>
        <taxon>Pseudomonadota</taxon>
        <taxon>Alphaproteobacteria</taxon>
        <taxon>Hyphomicrobiales</taxon>
        <taxon>Rhizobiaceae</taxon>
        <taxon>Rhizobium/Agrobacterium group</taxon>
        <taxon>Rhizobium</taxon>
    </lineage>
</organism>
<dbReference type="PRINTS" id="PR01590">
    <property type="entry name" value="HTHFIS"/>
</dbReference>
<evidence type="ECO:0000313" key="10">
    <source>
        <dbReference type="EMBL" id="AYG61893.1"/>
    </source>
</evidence>
<protein>
    <submittedName>
        <fullName evidence="10">GAF domain-containing protein</fullName>
    </submittedName>
</protein>
<dbReference type="Gene3D" id="1.10.8.60">
    <property type="match status" value="1"/>
</dbReference>
<keyword evidence="5" id="KW-0238">DNA-binding</keyword>
<dbReference type="GO" id="GO:0043565">
    <property type="term" value="F:sequence-specific DNA binding"/>
    <property type="evidence" value="ECO:0007669"/>
    <property type="project" value="InterPro"/>
</dbReference>
<dbReference type="SUPFAM" id="SSF55781">
    <property type="entry name" value="GAF domain-like"/>
    <property type="match status" value="1"/>
</dbReference>
<gene>
    <name evidence="10" type="ORF">CCGE525_23795</name>
</gene>
<evidence type="ECO:0000256" key="8">
    <source>
        <dbReference type="SAM" id="Coils"/>
    </source>
</evidence>
<reference evidence="10 11" key="1">
    <citation type="submission" date="2018-10" db="EMBL/GenBank/DDBJ databases">
        <title>Rhizobium etli, R. leguminosarum and a new Rhizobium genospecies from Phaseolus dumosus.</title>
        <authorList>
            <person name="Ramirez-Puebla S.T."/>
            <person name="Rogel-Hernandez M.A."/>
            <person name="Guerrero G."/>
            <person name="Ormeno-Orrillo E."/>
            <person name="Martinez-Romero J.C."/>
            <person name="Negrete-Yankelevich S."/>
            <person name="Martinez-Romero E."/>
        </authorList>
    </citation>
    <scope>NUCLEOTIDE SEQUENCE [LARGE SCALE GENOMIC DNA]</scope>
    <source>
        <strain evidence="10 11">CCGE525</strain>
        <plasmid evidence="11">prccge525c</plasmid>
    </source>
</reference>
<evidence type="ECO:0000256" key="7">
    <source>
        <dbReference type="ARBA" id="ARBA00023163"/>
    </source>
</evidence>
<dbReference type="InterPro" id="IPR029016">
    <property type="entry name" value="GAF-like_dom_sf"/>
</dbReference>
<accession>A0A387FU07</accession>
<dbReference type="Pfam" id="PF25601">
    <property type="entry name" value="AAA_lid_14"/>
    <property type="match status" value="1"/>
</dbReference>
<evidence type="ECO:0000313" key="11">
    <source>
        <dbReference type="Proteomes" id="UP000282195"/>
    </source>
</evidence>
<dbReference type="InterPro" id="IPR025662">
    <property type="entry name" value="Sigma_54_int_dom_ATP-bd_1"/>
</dbReference>
<geneLocation type="plasmid" evidence="11">
    <name>prccge525c</name>
</geneLocation>
<dbReference type="SUPFAM" id="SSF46689">
    <property type="entry name" value="Homeodomain-like"/>
    <property type="match status" value="1"/>
</dbReference>
<dbReference type="SMART" id="SM00065">
    <property type="entry name" value="GAF"/>
    <property type="match status" value="1"/>
</dbReference>
<keyword evidence="3" id="KW-0902">Two-component regulatory system</keyword>
<dbReference type="Pfam" id="PF01590">
    <property type="entry name" value="GAF"/>
    <property type="match status" value="1"/>
</dbReference>
<dbReference type="PANTHER" id="PTHR32071">
    <property type="entry name" value="TRANSCRIPTIONAL REGULATORY PROTEIN"/>
    <property type="match status" value="1"/>
</dbReference>
<evidence type="ECO:0000256" key="2">
    <source>
        <dbReference type="ARBA" id="ARBA00022840"/>
    </source>
</evidence>
<evidence type="ECO:0000256" key="4">
    <source>
        <dbReference type="ARBA" id="ARBA00023015"/>
    </source>
</evidence>
<keyword evidence="10" id="KW-0614">Plasmid</keyword>
<dbReference type="OrthoDB" id="9761019at2"/>
<dbReference type="EMBL" id="CP032695">
    <property type="protein sequence ID" value="AYG61893.1"/>
    <property type="molecule type" value="Genomic_DNA"/>
</dbReference>
<evidence type="ECO:0000256" key="6">
    <source>
        <dbReference type="ARBA" id="ARBA00023159"/>
    </source>
</evidence>
<evidence type="ECO:0000256" key="3">
    <source>
        <dbReference type="ARBA" id="ARBA00023012"/>
    </source>
</evidence>
<dbReference type="PROSITE" id="PS00675">
    <property type="entry name" value="SIGMA54_INTERACT_1"/>
    <property type="match status" value="1"/>
</dbReference>
<evidence type="ECO:0000259" key="9">
    <source>
        <dbReference type="PROSITE" id="PS50045"/>
    </source>
</evidence>
<evidence type="ECO:0000256" key="5">
    <source>
        <dbReference type="ARBA" id="ARBA00023125"/>
    </source>
</evidence>
<dbReference type="InterPro" id="IPR027417">
    <property type="entry name" value="P-loop_NTPase"/>
</dbReference>
<dbReference type="InterPro" id="IPR002197">
    <property type="entry name" value="HTH_Fis"/>
</dbReference>
<dbReference type="CDD" id="cd00009">
    <property type="entry name" value="AAA"/>
    <property type="match status" value="1"/>
</dbReference>
<dbReference type="Gene3D" id="3.40.50.300">
    <property type="entry name" value="P-loop containing nucleotide triphosphate hydrolases"/>
    <property type="match status" value="1"/>
</dbReference>
<keyword evidence="7" id="KW-0804">Transcription</keyword>
<feature type="domain" description="Sigma-54 factor interaction" evidence="9">
    <location>
        <begin position="241"/>
        <end position="470"/>
    </location>
</feature>
<dbReference type="GO" id="GO:0006355">
    <property type="term" value="P:regulation of DNA-templated transcription"/>
    <property type="evidence" value="ECO:0007669"/>
    <property type="project" value="InterPro"/>
</dbReference>
<evidence type="ECO:0000256" key="1">
    <source>
        <dbReference type="ARBA" id="ARBA00022741"/>
    </source>
</evidence>
<sequence>MALDQRLPREERSKVVKMSNRTIYEDLMDLTIALSSERRIETLMARVVEAAMRLSNAEGAAIFTLDRLARHLHRVSFNYRGLTEGSQSEARIAIYGKSLQLNLQEPAAFAVSTATAVNLADINSAAGYDFSNIRQMDKAIGFQTSSLVIAPLIHGDQTIGILQLVNVRDKVTGTVGALPDFLLRPLQSFAAHAAVAIWNTRLLEENQRLIRQLGRQNEELLQENSRLLNKVARKVVKPKGIVGDSPPIERAYGLIARAACSAVPILLRGETGTGKEMMANFIHSSSERSGKPFVAQNCAALPESLLESELFGYVKGAFTGAVANKSGLAHEAHQGTLFLDEIGDMPLSLQAKVLRLLQEGEVRRVGSTKAEYVDVRIVAATNANLEEKIERGEFRKDLFYRLNVFPIVVPPLRERPSDIPKLVNHFLAIAAGNIGRQAPQLSAEALDSLMCWSYPGNVRELRNILERAVLLVDDGQQIGRSHLPAELTGMSGKPAVEMSSTIPDGDLKSIVGQYEALVIEAKLREVNWNQSRAARNLNVSRRTIVEKLQRYDIRRPGSVSRIDLESIES</sequence>
<proteinExistence type="predicted"/>
<keyword evidence="1" id="KW-0547">Nucleotide-binding</keyword>
<dbReference type="InterPro" id="IPR002078">
    <property type="entry name" value="Sigma_54_int"/>
</dbReference>
<keyword evidence="11" id="KW-1185">Reference proteome</keyword>
<keyword evidence="8" id="KW-0175">Coiled coil</keyword>
<keyword evidence="6" id="KW-0010">Activator</keyword>
<dbReference type="Pfam" id="PF02954">
    <property type="entry name" value="HTH_8"/>
    <property type="match status" value="1"/>
</dbReference>